<dbReference type="AlphaFoldDB" id="A0A561EHY7"/>
<dbReference type="EMBL" id="VIVR01000001">
    <property type="protein sequence ID" value="TWE15183.1"/>
    <property type="molecule type" value="Genomic_DNA"/>
</dbReference>
<gene>
    <name evidence="3" type="ORF">FB465_0059</name>
</gene>
<dbReference type="Proteomes" id="UP000318416">
    <property type="component" value="Unassembled WGS sequence"/>
</dbReference>
<evidence type="ECO:0000313" key="4">
    <source>
        <dbReference type="Proteomes" id="UP000318416"/>
    </source>
</evidence>
<dbReference type="Pfam" id="PF18082">
    <property type="entry name" value="NAT_N"/>
    <property type="match status" value="1"/>
</dbReference>
<reference evidence="3 4" key="1">
    <citation type="submission" date="2019-06" db="EMBL/GenBank/DDBJ databases">
        <title>Sequencing the genomes of 1000 actinobacteria strains.</title>
        <authorList>
            <person name="Klenk H.-P."/>
        </authorList>
    </citation>
    <scope>NUCLEOTIDE SEQUENCE [LARGE SCALE GENOMIC DNA]</scope>
    <source>
        <strain evidence="3 4">DSM 41649</strain>
    </source>
</reference>
<feature type="domain" description="N-acyltransferase N-terminal" evidence="1">
    <location>
        <begin position="37"/>
        <end position="169"/>
    </location>
</feature>
<comment type="caution">
    <text evidence="3">The sequence shown here is derived from an EMBL/GenBank/DDBJ whole genome shotgun (WGS) entry which is preliminary data.</text>
</comment>
<evidence type="ECO:0008006" key="5">
    <source>
        <dbReference type="Google" id="ProtNLM"/>
    </source>
</evidence>
<dbReference type="Gene3D" id="3.40.630.120">
    <property type="match status" value="1"/>
</dbReference>
<organism evidence="3 4">
    <name type="scientific">Kitasatospora atroaurantiaca</name>
    <dbReference type="NCBI Taxonomy" id="285545"/>
    <lineage>
        <taxon>Bacteria</taxon>
        <taxon>Bacillati</taxon>
        <taxon>Actinomycetota</taxon>
        <taxon>Actinomycetes</taxon>
        <taxon>Kitasatosporales</taxon>
        <taxon>Streptomycetaceae</taxon>
        <taxon>Kitasatospora</taxon>
    </lineage>
</organism>
<name>A0A561EHY7_9ACTN</name>
<proteinExistence type="predicted"/>
<accession>A0A561EHY7</accession>
<keyword evidence="4" id="KW-1185">Reference proteome</keyword>
<evidence type="ECO:0000259" key="2">
    <source>
        <dbReference type="Pfam" id="PF18164"/>
    </source>
</evidence>
<dbReference type="Pfam" id="PF18164">
    <property type="entry name" value="GNAT_C"/>
    <property type="match status" value="1"/>
</dbReference>
<feature type="domain" description="GNAT-like C-terminal" evidence="2">
    <location>
        <begin position="171"/>
        <end position="321"/>
    </location>
</feature>
<sequence length="323" mass="35772">MGELLALLRKDEGLAGWLDGLAALDTSETDTVLPSRDELPDVLLDLAVPHEDVNGLVALREVVLDDPEWRWLLGHCTAGIFRHPESVGAGGPRMPRLPRELGAMARCFAVFVFVAALPRAWALHRERGVPGEVSRRTFADLGRQIAVHRLRRGTAGVETPSWLSLHLRGELFQLGRLQFQRSRLATAWLPLAGAAPSLSLHIPDFCGPLTPAACDMSLAAAREFFPRHFPEERCTLAHCESWLLDQQLGDYLPATSNIIRFQSRFHLTDRPGGPNDSAPVRYVFGDPDLSPADLPRRTSLERAVGDHLRAGLHWYGGRGWFAL</sequence>
<dbReference type="InterPro" id="IPR041273">
    <property type="entry name" value="NAT_N"/>
</dbReference>
<evidence type="ECO:0000259" key="1">
    <source>
        <dbReference type="Pfam" id="PF18082"/>
    </source>
</evidence>
<evidence type="ECO:0000313" key="3">
    <source>
        <dbReference type="EMBL" id="TWE15183.1"/>
    </source>
</evidence>
<protein>
    <recommendedName>
        <fullName evidence="5">Acyltransferase</fullName>
    </recommendedName>
</protein>
<dbReference type="InterPro" id="IPR041644">
    <property type="entry name" value="GNAT_C"/>
</dbReference>